<name>A0A4R3LHC3_9BURK</name>
<proteinExistence type="predicted"/>
<organism evidence="1 3">
    <name type="scientific">Tepidimonas ignava</name>
    <dbReference type="NCBI Taxonomy" id="114249"/>
    <lineage>
        <taxon>Bacteria</taxon>
        <taxon>Pseudomonadati</taxon>
        <taxon>Pseudomonadota</taxon>
        <taxon>Betaproteobacteria</taxon>
        <taxon>Burkholderiales</taxon>
        <taxon>Tepidimonas</taxon>
    </lineage>
</organism>
<dbReference type="EMBL" id="SMAH01000003">
    <property type="protein sequence ID" value="TCS98990.1"/>
    <property type="molecule type" value="Genomic_DNA"/>
</dbReference>
<reference evidence="2 4" key="2">
    <citation type="submission" date="2019-07" db="EMBL/GenBank/DDBJ databases">
        <title>Tepidimonas ignava SPS-1037 draft genome.</title>
        <authorList>
            <person name="Da Costa M.S."/>
            <person name="Froufe H.J.C."/>
            <person name="Egas C."/>
            <person name="Albuquerque L."/>
        </authorList>
    </citation>
    <scope>NUCLEOTIDE SEQUENCE [LARGE SCALE GENOMIC DNA]</scope>
    <source>
        <strain evidence="2 4">SPS-1037</strain>
    </source>
</reference>
<reference evidence="1 3" key="1">
    <citation type="submission" date="2019-03" db="EMBL/GenBank/DDBJ databases">
        <title>Genomic Encyclopedia of Type Strains, Phase IV (KMG-IV): sequencing the most valuable type-strain genomes for metagenomic binning, comparative biology and taxonomic classification.</title>
        <authorList>
            <person name="Goeker M."/>
        </authorList>
    </citation>
    <scope>NUCLEOTIDE SEQUENCE [LARGE SCALE GENOMIC DNA]</scope>
    <source>
        <strain evidence="1 3">DSM 12034</strain>
    </source>
</reference>
<comment type="caution">
    <text evidence="1">The sequence shown here is derived from an EMBL/GenBank/DDBJ whole genome shotgun (WGS) entry which is preliminary data.</text>
</comment>
<protein>
    <submittedName>
        <fullName evidence="1">Uncharacterized protein</fullName>
    </submittedName>
</protein>
<dbReference type="EMBL" id="VJNC01000004">
    <property type="protein sequence ID" value="TSE22927.1"/>
    <property type="molecule type" value="Genomic_DNA"/>
</dbReference>
<evidence type="ECO:0000313" key="1">
    <source>
        <dbReference type="EMBL" id="TCS98990.1"/>
    </source>
</evidence>
<dbReference type="Proteomes" id="UP000315577">
    <property type="component" value="Unassembled WGS sequence"/>
</dbReference>
<evidence type="ECO:0000313" key="3">
    <source>
        <dbReference type="Proteomes" id="UP000295536"/>
    </source>
</evidence>
<evidence type="ECO:0000313" key="2">
    <source>
        <dbReference type="EMBL" id="TSE22927.1"/>
    </source>
</evidence>
<gene>
    <name evidence="1" type="ORF">EDC36_10347</name>
    <name evidence="2" type="ORF">Tigna_00908</name>
</gene>
<dbReference type="AlphaFoldDB" id="A0A4R3LHC3"/>
<sequence>MTHDPLWFGLAARYTAPMAEKQFNTAGPSKPELHYLLDPLERVDLQEIEALVEAQRYVVLHAPHEVDALVGGTLISLLR</sequence>
<keyword evidence="4" id="KW-1185">Reference proteome</keyword>
<evidence type="ECO:0000313" key="4">
    <source>
        <dbReference type="Proteomes" id="UP000315577"/>
    </source>
</evidence>
<accession>A0A4R3LHC3</accession>
<dbReference type="Proteomes" id="UP000295536">
    <property type="component" value="Unassembled WGS sequence"/>
</dbReference>